<gene>
    <name evidence="3" type="ORF">DXZ20_36335</name>
</gene>
<sequence length="731" mass="83488">MVDAESRSGQGATAQPQKNDRSHFKISDYLDCLQPDGGSETRTERSFFCPVCQSKNFKVDLKTNKYSGFNCKCTQSEASKRKLRALLRELRRDQKPVRPRQQRSWIYQDAEGRPLIRVNRQDYGNGKRKIWQDPIQKGACTDLRKLARPYRYQECLEAIERGEPIFWVEGEPCVDALHSIGITATTTIQGSNSYNSEQYRGLFPVESLVICPDRDLQGLKYAGAIAADYEGAKWCYAKPDSRLWQRLSASGGWDIADWIEEGATAEIILAAVEERRTFAAVTPEATKQADDSSTTTKPNAFKRQYHYIEQRYLSRLRFNEFTKDIELDKKPLDLGDFRVRLAVDNNLDVRLDNLGLILKSLAEKNPFHPVKDYLSQCVEQHTDTQILQEFAQRYFGCPEPIYNIFLKRTLIAAVARIFEPGCKVDTALILQGKQGYRKSTFFKLLAGEDYFDDSLGAIDKDEKLKLHQTWFAEWAELESVFKRKDISLTKAFLSSSVDVIRPPYGKQPQRMKRQAIIVGTTNQDEFLSDSTGNRRFWVIPVKQPIDVAQLRQERDLIWGAAVALYQAGEQWWLTAAEEQQAQELAKDYLTTDPWQSRIETYLIEARLTKVNVTEVLNNCFEIDPSQQTKSHQMRVAECLKRLSWESAQKKHHGKRQRVWVKPDGLAVPEESLCPTSPPNTTSAQPAEHKLDLPPNVDRAAVYGDSAQPAQPQTPSFVSHNGHGKFIAEQLE</sequence>
<proteinExistence type="predicted"/>
<feature type="domain" description="Virulence-associated protein E-like" evidence="2">
    <location>
        <begin position="376"/>
        <end position="588"/>
    </location>
</feature>
<dbReference type="PANTHER" id="PTHR34985">
    <property type="entry name" value="SLR0554 PROTEIN"/>
    <property type="match status" value="1"/>
</dbReference>
<dbReference type="InterPro" id="IPR007936">
    <property type="entry name" value="VapE-like_dom"/>
</dbReference>
<dbReference type="CDD" id="cd01029">
    <property type="entry name" value="TOPRIM_primases"/>
    <property type="match status" value="1"/>
</dbReference>
<dbReference type="RefSeq" id="WP_163703263.1">
    <property type="nucleotide sequence ID" value="NZ_QXHD01000004.1"/>
</dbReference>
<dbReference type="AlphaFoldDB" id="A0A6M0RZD1"/>
<dbReference type="Pfam" id="PF05272">
    <property type="entry name" value="VapE-like_dom"/>
    <property type="match status" value="1"/>
</dbReference>
<evidence type="ECO:0000259" key="2">
    <source>
        <dbReference type="Pfam" id="PF05272"/>
    </source>
</evidence>
<dbReference type="Gene3D" id="3.40.1360.10">
    <property type="match status" value="1"/>
</dbReference>
<evidence type="ECO:0000313" key="3">
    <source>
        <dbReference type="EMBL" id="NEZ61011.1"/>
    </source>
</evidence>
<keyword evidence="4" id="KW-1185">Reference proteome</keyword>
<dbReference type="EMBL" id="QXHD01000004">
    <property type="protein sequence ID" value="NEZ61011.1"/>
    <property type="molecule type" value="Genomic_DNA"/>
</dbReference>
<accession>A0A6M0RZD1</accession>
<protein>
    <recommendedName>
        <fullName evidence="2">Virulence-associated protein E-like domain-containing protein</fullName>
    </recommendedName>
</protein>
<feature type="region of interest" description="Disordered" evidence="1">
    <location>
        <begin position="1"/>
        <end position="20"/>
    </location>
</feature>
<evidence type="ECO:0000313" key="4">
    <source>
        <dbReference type="Proteomes" id="UP000481033"/>
    </source>
</evidence>
<feature type="region of interest" description="Disordered" evidence="1">
    <location>
        <begin position="669"/>
        <end position="691"/>
    </location>
</feature>
<organism evidence="3 4">
    <name type="scientific">Adonisia turfae CCMR0081</name>
    <dbReference type="NCBI Taxonomy" id="2292702"/>
    <lineage>
        <taxon>Bacteria</taxon>
        <taxon>Bacillati</taxon>
        <taxon>Cyanobacteriota</taxon>
        <taxon>Adonisia</taxon>
        <taxon>Adonisia turfae</taxon>
    </lineage>
</organism>
<feature type="compositionally biased region" description="Polar residues" evidence="1">
    <location>
        <begin position="7"/>
        <end position="17"/>
    </location>
</feature>
<dbReference type="Proteomes" id="UP000481033">
    <property type="component" value="Unassembled WGS sequence"/>
</dbReference>
<dbReference type="InterPro" id="IPR034154">
    <property type="entry name" value="TOPRIM_DnaG/twinkle"/>
</dbReference>
<comment type="caution">
    <text evidence="3">The sequence shown here is derived from an EMBL/GenBank/DDBJ whole genome shotgun (WGS) entry which is preliminary data.</text>
</comment>
<dbReference type="PANTHER" id="PTHR34985:SF1">
    <property type="entry name" value="SLR0554 PROTEIN"/>
    <property type="match status" value="1"/>
</dbReference>
<evidence type="ECO:0000256" key="1">
    <source>
        <dbReference type="SAM" id="MobiDB-lite"/>
    </source>
</evidence>
<name>A0A6M0RZD1_9CYAN</name>
<reference evidence="3 4" key="1">
    <citation type="journal article" date="2020" name="Microb. Ecol.">
        <title>Ecogenomics of the Marine Benthic Filamentous Cyanobacterium Adonisia.</title>
        <authorList>
            <person name="Walter J.M."/>
            <person name="Coutinho F.H."/>
            <person name="Leomil L."/>
            <person name="Hargreaves P.I."/>
            <person name="Campeao M.E."/>
            <person name="Vieira V.V."/>
            <person name="Silva B.S."/>
            <person name="Fistarol G.O."/>
            <person name="Salomon P.S."/>
            <person name="Sawabe T."/>
            <person name="Mino S."/>
            <person name="Hosokawa M."/>
            <person name="Miyashita H."/>
            <person name="Maruyama F."/>
            <person name="van Verk M.C."/>
            <person name="Dutilh B.E."/>
            <person name="Thompson C.C."/>
            <person name="Thompson F.L."/>
        </authorList>
    </citation>
    <scope>NUCLEOTIDE SEQUENCE [LARGE SCALE GENOMIC DNA]</scope>
    <source>
        <strain evidence="3 4">CCMR0081</strain>
    </source>
</reference>